<dbReference type="Proteomes" id="UP000054123">
    <property type="component" value="Unassembled WGS sequence"/>
</dbReference>
<organism evidence="1 2">
    <name type="scientific">Mannheimia granulomatis</name>
    <dbReference type="NCBI Taxonomy" id="85402"/>
    <lineage>
        <taxon>Bacteria</taxon>
        <taxon>Pseudomonadati</taxon>
        <taxon>Pseudomonadota</taxon>
        <taxon>Gammaproteobacteria</taxon>
        <taxon>Pasteurellales</taxon>
        <taxon>Pasteurellaceae</taxon>
        <taxon>Mannheimia</taxon>
    </lineage>
</organism>
<name>A0A011NE70_9PAST</name>
<evidence type="ECO:0000313" key="1">
    <source>
        <dbReference type="EMBL" id="EXI62857.1"/>
    </source>
</evidence>
<sequence>MSILFGTSTFFCLYVRNKKLHPLILDLEEIKEKIKFSGLPPIMQPSEIFIVKEIPLLGAGKVDFKGAKILAQQLSI</sequence>
<dbReference type="AlphaFoldDB" id="A0A011NE70"/>
<dbReference type="SUPFAM" id="SSF56801">
    <property type="entry name" value="Acetyl-CoA synthetase-like"/>
    <property type="match status" value="1"/>
</dbReference>
<dbReference type="InterPro" id="IPR045851">
    <property type="entry name" value="AMP-bd_C_sf"/>
</dbReference>
<protein>
    <submittedName>
        <fullName evidence="1">2-acyl-glycerophospho-ethanolamine acyltransferase</fullName>
    </submittedName>
</protein>
<dbReference type="EMBL" id="JANJ01000002">
    <property type="protein sequence ID" value="EXI62857.1"/>
    <property type="molecule type" value="Genomic_DNA"/>
</dbReference>
<reference evidence="1 2" key="1">
    <citation type="journal article" date="2014" name="Genome Announc.">
        <title>Genome Sequence of a Presumptive Mannheimia haemolytica Strain with an A1/A6-Cross-Reactive Serotype from a White-Tailed Deer (Odocoileus virginianus).</title>
        <authorList>
            <person name="Lawrence P.K."/>
            <person name="Bey R.F."/>
            <person name="Wiener B."/>
            <person name="Kittichotirat W."/>
            <person name="Bumgarner R.E."/>
        </authorList>
    </citation>
    <scope>NUCLEOTIDE SEQUENCE [LARGE SCALE GENOMIC DNA]</scope>
    <source>
        <strain evidence="1 2">PKL10</strain>
    </source>
</reference>
<dbReference type="OrthoDB" id="9803968at2"/>
<gene>
    <name evidence="1" type="ORF">AK33_03720</name>
</gene>
<keyword evidence="1" id="KW-0012">Acyltransferase</keyword>
<dbReference type="PATRIC" id="fig|1450449.3.peg.716"/>
<dbReference type="STRING" id="1122190.GCA_000621105_01375"/>
<keyword evidence="2" id="KW-1185">Reference proteome</keyword>
<keyword evidence="1" id="KW-0808">Transferase</keyword>
<evidence type="ECO:0000313" key="2">
    <source>
        <dbReference type="Proteomes" id="UP000054123"/>
    </source>
</evidence>
<dbReference type="GO" id="GO:0016746">
    <property type="term" value="F:acyltransferase activity"/>
    <property type="evidence" value="ECO:0007669"/>
    <property type="project" value="UniProtKB-KW"/>
</dbReference>
<accession>A0A011NE70</accession>
<dbReference type="RefSeq" id="WP_042802006.1">
    <property type="nucleotide sequence ID" value="NZ_AVSP01000006.1"/>
</dbReference>
<comment type="caution">
    <text evidence="1">The sequence shown here is derived from an EMBL/GenBank/DDBJ whole genome shotgun (WGS) entry which is preliminary data.</text>
</comment>
<dbReference type="Gene3D" id="3.30.300.30">
    <property type="match status" value="1"/>
</dbReference>
<proteinExistence type="predicted"/>